<dbReference type="PROSITE" id="PS51257">
    <property type="entry name" value="PROKAR_LIPOPROTEIN"/>
    <property type="match status" value="1"/>
</dbReference>
<keyword evidence="3" id="KW-1185">Reference proteome</keyword>
<feature type="chain" id="PRO_5047478252" description="DUF3221 domain-containing protein" evidence="1">
    <location>
        <begin position="20"/>
        <end position="170"/>
    </location>
</feature>
<protein>
    <recommendedName>
        <fullName evidence="4">DUF3221 domain-containing protein</fullName>
    </recommendedName>
</protein>
<dbReference type="Proteomes" id="UP000642571">
    <property type="component" value="Unassembled WGS sequence"/>
</dbReference>
<name>A0ABQ1Q236_9BACI</name>
<evidence type="ECO:0000256" key="1">
    <source>
        <dbReference type="SAM" id="SignalP"/>
    </source>
</evidence>
<dbReference type="InterPro" id="IPR012340">
    <property type="entry name" value="NA-bd_OB-fold"/>
</dbReference>
<dbReference type="InterPro" id="IPR021598">
    <property type="entry name" value="DUF3221"/>
</dbReference>
<dbReference type="RefSeq" id="WP_188652679.1">
    <property type="nucleotide sequence ID" value="NZ_BMIN01000005.1"/>
</dbReference>
<evidence type="ECO:0008006" key="4">
    <source>
        <dbReference type="Google" id="ProtNLM"/>
    </source>
</evidence>
<feature type="signal peptide" evidence="1">
    <location>
        <begin position="1"/>
        <end position="19"/>
    </location>
</feature>
<gene>
    <name evidence="2" type="ORF">GCM10011389_16670</name>
</gene>
<dbReference type="EMBL" id="BMIN01000005">
    <property type="protein sequence ID" value="GGD09830.1"/>
    <property type="molecule type" value="Genomic_DNA"/>
</dbReference>
<reference evidence="3" key="1">
    <citation type="journal article" date="2019" name="Int. J. Syst. Evol. Microbiol.">
        <title>The Global Catalogue of Microorganisms (GCM) 10K type strain sequencing project: providing services to taxonomists for standard genome sequencing and annotation.</title>
        <authorList>
            <consortium name="The Broad Institute Genomics Platform"/>
            <consortium name="The Broad Institute Genome Sequencing Center for Infectious Disease"/>
            <person name="Wu L."/>
            <person name="Ma J."/>
        </authorList>
    </citation>
    <scope>NUCLEOTIDE SEQUENCE [LARGE SCALE GENOMIC DNA]</scope>
    <source>
        <strain evidence="3">CGMCC 1.15353</strain>
    </source>
</reference>
<sequence length="170" mass="18773">MRKRLILMGCLLLANLFIAGCTSSKEPVNKNLGKPSYTGYVMDKKDSRILVVDPNAKDVNNDGSKDYHEALWGSGEVDGVSVGDRVKVWVEGGVMESYPGQGKIGEVEVMSKEKPKGATLKESEALRKALSKTEEGVKVVQSISYKAEQNKWSVNLQKRNSFFEISVEDE</sequence>
<proteinExistence type="predicted"/>
<accession>A0ABQ1Q236</accession>
<comment type="caution">
    <text evidence="2">The sequence shown here is derived from an EMBL/GenBank/DDBJ whole genome shotgun (WGS) entry which is preliminary data.</text>
</comment>
<evidence type="ECO:0000313" key="2">
    <source>
        <dbReference type="EMBL" id="GGD09830.1"/>
    </source>
</evidence>
<evidence type="ECO:0000313" key="3">
    <source>
        <dbReference type="Proteomes" id="UP000642571"/>
    </source>
</evidence>
<organism evidence="2 3">
    <name type="scientific">Pontibacillus salipaludis</name>
    <dbReference type="NCBI Taxonomy" id="1697394"/>
    <lineage>
        <taxon>Bacteria</taxon>
        <taxon>Bacillati</taxon>
        <taxon>Bacillota</taxon>
        <taxon>Bacilli</taxon>
        <taxon>Bacillales</taxon>
        <taxon>Bacillaceae</taxon>
        <taxon>Pontibacillus</taxon>
    </lineage>
</organism>
<dbReference type="Pfam" id="PF11518">
    <property type="entry name" value="DUF3221"/>
    <property type="match status" value="1"/>
</dbReference>
<keyword evidence="1" id="KW-0732">Signal</keyword>
<dbReference type="Gene3D" id="2.40.50.140">
    <property type="entry name" value="Nucleic acid-binding proteins"/>
    <property type="match status" value="1"/>
</dbReference>